<feature type="region of interest" description="Disordered" evidence="1">
    <location>
        <begin position="135"/>
        <end position="161"/>
    </location>
</feature>
<comment type="caution">
    <text evidence="2">The sequence shown here is derived from an EMBL/GenBank/DDBJ whole genome shotgun (WGS) entry which is preliminary data.</text>
</comment>
<dbReference type="Gene3D" id="2.30.30.110">
    <property type="match status" value="1"/>
</dbReference>
<dbReference type="Proteomes" id="UP000574369">
    <property type="component" value="Unassembled WGS sequence"/>
</dbReference>
<keyword evidence="3" id="KW-1185">Reference proteome</keyword>
<dbReference type="RefSeq" id="WP_088451160.1">
    <property type="nucleotide sequence ID" value="NZ_JACHXO010000004.1"/>
</dbReference>
<reference evidence="2 3" key="1">
    <citation type="submission" date="2020-08" db="EMBL/GenBank/DDBJ databases">
        <title>Genomic Encyclopedia of Type Strains, Phase III (KMG-III): the genomes of soil and plant-associated and newly described type strains.</title>
        <authorList>
            <person name="Whitman W."/>
        </authorList>
    </citation>
    <scope>NUCLEOTIDE SEQUENCE [LARGE SCALE GENOMIC DNA]</scope>
    <source>
        <strain evidence="2 3">CECT 7247</strain>
    </source>
</reference>
<evidence type="ECO:0000256" key="1">
    <source>
        <dbReference type="SAM" id="MobiDB-lite"/>
    </source>
</evidence>
<gene>
    <name evidence="2" type="ORF">FHS28_002661</name>
</gene>
<name>A0ABR6GT35_9BURK</name>
<dbReference type="Pfam" id="PF02452">
    <property type="entry name" value="PemK_toxin"/>
    <property type="match status" value="1"/>
</dbReference>
<dbReference type="SUPFAM" id="SSF50118">
    <property type="entry name" value="Cell growth inhibitor/plasmid maintenance toxic component"/>
    <property type="match status" value="1"/>
</dbReference>
<protein>
    <submittedName>
        <fullName evidence="2">Uncharacterized protein YifN (PemK superfamily)</fullName>
    </submittedName>
</protein>
<accession>A0ABR6GT35</accession>
<evidence type="ECO:0000313" key="2">
    <source>
        <dbReference type="EMBL" id="MBB3195258.1"/>
    </source>
</evidence>
<organism evidence="2 3">
    <name type="scientific">Roseateles terrae</name>
    <dbReference type="NCBI Taxonomy" id="431060"/>
    <lineage>
        <taxon>Bacteria</taxon>
        <taxon>Pseudomonadati</taxon>
        <taxon>Pseudomonadota</taxon>
        <taxon>Betaproteobacteria</taxon>
        <taxon>Burkholderiales</taxon>
        <taxon>Sphaerotilaceae</taxon>
        <taxon>Roseateles</taxon>
    </lineage>
</organism>
<evidence type="ECO:0000313" key="3">
    <source>
        <dbReference type="Proteomes" id="UP000574369"/>
    </source>
</evidence>
<dbReference type="EMBL" id="JACHXO010000004">
    <property type="protein sequence ID" value="MBB3195258.1"/>
    <property type="molecule type" value="Genomic_DNA"/>
</dbReference>
<dbReference type="InterPro" id="IPR011067">
    <property type="entry name" value="Plasmid_toxin/cell-grow_inhib"/>
</dbReference>
<sequence length="161" mass="17916">MSLSFPPRIGSVLVCDFGGFVEPEMVKRREVVVVGRSRHQQRLVTVIPLSTTAPRREEAYHHRLAANPRPNDDPEKTVWAKCDMIYTLSTARMDLHYTRTRRGGRQHALVKVSDEDLDQLRRCVAASLGLSYTPSIPSRNLSLDPPTPSGESVEPAGVAGR</sequence>
<dbReference type="InterPro" id="IPR003477">
    <property type="entry name" value="PemK-like"/>
</dbReference>
<proteinExistence type="predicted"/>